<feature type="non-terminal residue" evidence="2">
    <location>
        <position position="1"/>
    </location>
</feature>
<dbReference type="Gene3D" id="3.30.70.270">
    <property type="match status" value="2"/>
</dbReference>
<dbReference type="InterPro" id="IPR000477">
    <property type="entry name" value="RT_dom"/>
</dbReference>
<reference evidence="2" key="1">
    <citation type="submission" date="2018-05" db="EMBL/GenBank/DDBJ databases">
        <title>Draft genome of Mucuna pruriens seed.</title>
        <authorList>
            <person name="Nnadi N.E."/>
            <person name="Vos R."/>
            <person name="Hasami M.H."/>
            <person name="Devisetty U.K."/>
            <person name="Aguiy J.C."/>
        </authorList>
    </citation>
    <scope>NUCLEOTIDE SEQUENCE [LARGE SCALE GENOMIC DNA]</scope>
    <source>
        <strain evidence="2">JCA_2017</strain>
    </source>
</reference>
<dbReference type="EMBL" id="QJKJ01009890">
    <property type="protein sequence ID" value="RDX75235.1"/>
    <property type="molecule type" value="Genomic_DNA"/>
</dbReference>
<dbReference type="PANTHER" id="PTHR24559">
    <property type="entry name" value="TRANSPOSON TY3-I GAG-POL POLYPROTEIN"/>
    <property type="match status" value="1"/>
</dbReference>
<protein>
    <recommendedName>
        <fullName evidence="1">Reverse transcriptase domain-containing protein</fullName>
    </recommendedName>
</protein>
<accession>A0A371FAC0</accession>
<evidence type="ECO:0000313" key="2">
    <source>
        <dbReference type="EMBL" id="RDX75235.1"/>
    </source>
</evidence>
<evidence type="ECO:0000313" key="3">
    <source>
        <dbReference type="Proteomes" id="UP000257109"/>
    </source>
</evidence>
<dbReference type="InterPro" id="IPR053134">
    <property type="entry name" value="RNA-dir_DNA_polymerase"/>
</dbReference>
<sequence length="348" mass="40668">MEIWGMVGLRTTFDARPNAKAITVKFTIVNASASYNMILGRPTLNKFRETILIPHLYMKYPVADRIGIDVFAWSPEDMPGIDRDFLYHRLSITLGTRLVFQKKRNLREEKRRVAKKKTSKLLATRSIKEVWYPTWLANMVMVRKSNGKWRICTDYTNLNKVCLKYPYPLPSIDQLVDEASKYDLLSFMDTYFRNNQIRMHPKTRQRRHSSQIIFKDHVGCKLEVYVDDMVVKTTTDEQHCEALTQVFTILKKHKLKLNPEKCSFGVQAGKFLGFILTRRGIEANLEKCKALINMRSPRSVKEVQQLAGRIMALAHILPQSIEKALPIFQCLRKNERFQWTNKCEEAFQ</sequence>
<keyword evidence="3" id="KW-1185">Reference proteome</keyword>
<feature type="domain" description="Reverse transcriptase" evidence="1">
    <location>
        <begin position="216"/>
        <end position="276"/>
    </location>
</feature>
<dbReference type="Pfam" id="PF00078">
    <property type="entry name" value="RVT_1"/>
    <property type="match status" value="1"/>
</dbReference>
<comment type="caution">
    <text evidence="2">The sequence shown here is derived from an EMBL/GenBank/DDBJ whole genome shotgun (WGS) entry which is preliminary data.</text>
</comment>
<dbReference type="SUPFAM" id="SSF56672">
    <property type="entry name" value="DNA/RNA polymerases"/>
    <property type="match status" value="1"/>
</dbReference>
<dbReference type="AlphaFoldDB" id="A0A371FAC0"/>
<dbReference type="Proteomes" id="UP000257109">
    <property type="component" value="Unassembled WGS sequence"/>
</dbReference>
<dbReference type="PANTHER" id="PTHR24559:SF444">
    <property type="entry name" value="REVERSE TRANSCRIPTASE DOMAIN-CONTAINING PROTEIN"/>
    <property type="match status" value="1"/>
</dbReference>
<dbReference type="OrthoDB" id="8195376at2759"/>
<dbReference type="CDD" id="cd01647">
    <property type="entry name" value="RT_LTR"/>
    <property type="match status" value="1"/>
</dbReference>
<dbReference type="InterPro" id="IPR043502">
    <property type="entry name" value="DNA/RNA_pol_sf"/>
</dbReference>
<evidence type="ECO:0000259" key="1">
    <source>
        <dbReference type="Pfam" id="PF00078"/>
    </source>
</evidence>
<proteinExistence type="predicted"/>
<organism evidence="2 3">
    <name type="scientific">Mucuna pruriens</name>
    <name type="common">Velvet bean</name>
    <name type="synonym">Dolichos pruriens</name>
    <dbReference type="NCBI Taxonomy" id="157652"/>
    <lineage>
        <taxon>Eukaryota</taxon>
        <taxon>Viridiplantae</taxon>
        <taxon>Streptophyta</taxon>
        <taxon>Embryophyta</taxon>
        <taxon>Tracheophyta</taxon>
        <taxon>Spermatophyta</taxon>
        <taxon>Magnoliopsida</taxon>
        <taxon>eudicotyledons</taxon>
        <taxon>Gunneridae</taxon>
        <taxon>Pentapetalae</taxon>
        <taxon>rosids</taxon>
        <taxon>fabids</taxon>
        <taxon>Fabales</taxon>
        <taxon>Fabaceae</taxon>
        <taxon>Papilionoideae</taxon>
        <taxon>50 kb inversion clade</taxon>
        <taxon>NPAAA clade</taxon>
        <taxon>indigoferoid/millettioid clade</taxon>
        <taxon>Phaseoleae</taxon>
        <taxon>Mucuna</taxon>
    </lineage>
</organism>
<name>A0A371FAC0_MUCPR</name>
<dbReference type="InterPro" id="IPR043128">
    <property type="entry name" value="Rev_trsase/Diguanyl_cyclase"/>
</dbReference>
<gene>
    <name evidence="2" type="ORF">CR513_44901</name>
</gene>